<dbReference type="Pfam" id="PF00126">
    <property type="entry name" value="HTH_1"/>
    <property type="match status" value="1"/>
</dbReference>
<feature type="domain" description="HTH lysR-type" evidence="5">
    <location>
        <begin position="2"/>
        <end position="58"/>
    </location>
</feature>
<dbReference type="PANTHER" id="PTHR30579:SF2">
    <property type="entry name" value="HTH-TYPE TRANSCRIPTIONAL REGULATOR ARGP"/>
    <property type="match status" value="1"/>
</dbReference>
<protein>
    <submittedName>
        <fullName evidence="6">LysR family transcriptional regulator (Chromosome initiation inhibitor)</fullName>
    </submittedName>
</protein>
<dbReference type="Gene3D" id="3.40.190.290">
    <property type="match status" value="1"/>
</dbReference>
<dbReference type="SUPFAM" id="SSF46785">
    <property type="entry name" value="Winged helix' DNA-binding domain"/>
    <property type="match status" value="1"/>
</dbReference>
<evidence type="ECO:0000256" key="1">
    <source>
        <dbReference type="ARBA" id="ARBA00009437"/>
    </source>
</evidence>
<comment type="caution">
    <text evidence="6">The sequence shown here is derived from an EMBL/GenBank/DDBJ whole genome shotgun (WGS) entry which is preliminary data.</text>
</comment>
<dbReference type="OrthoDB" id="3252676at2"/>
<keyword evidence="7" id="KW-1185">Reference proteome</keyword>
<dbReference type="Gene3D" id="1.10.10.10">
    <property type="entry name" value="Winged helix-like DNA-binding domain superfamily/Winged helix DNA-binding domain"/>
    <property type="match status" value="1"/>
</dbReference>
<gene>
    <name evidence="6" type="ORF">DFP81_11067</name>
</gene>
<dbReference type="InterPro" id="IPR005119">
    <property type="entry name" value="LysR_subst-bd"/>
</dbReference>
<dbReference type="InterPro" id="IPR036388">
    <property type="entry name" value="WH-like_DNA-bd_sf"/>
</dbReference>
<dbReference type="PANTHER" id="PTHR30579">
    <property type="entry name" value="TRANSCRIPTIONAL REGULATOR"/>
    <property type="match status" value="1"/>
</dbReference>
<keyword evidence="3" id="KW-0238">DNA-binding</keyword>
<proteinExistence type="inferred from homology"/>
<keyword evidence="4" id="KW-0804">Transcription</keyword>
<name>A0A3E0DK66_9GAMM</name>
<reference evidence="6 7" key="1">
    <citation type="submission" date="2018-08" db="EMBL/GenBank/DDBJ databases">
        <title>Genomic Encyclopedia of Type Strains, Phase III (KMG-III): the genomes of soil and plant-associated and newly described type strains.</title>
        <authorList>
            <person name="Whitman W."/>
        </authorList>
    </citation>
    <scope>NUCLEOTIDE SEQUENCE [LARGE SCALE GENOMIC DNA]</scope>
    <source>
        <strain evidence="6 7">CECT 7375</strain>
    </source>
</reference>
<evidence type="ECO:0000256" key="4">
    <source>
        <dbReference type="ARBA" id="ARBA00023163"/>
    </source>
</evidence>
<dbReference type="Pfam" id="PF03466">
    <property type="entry name" value="LysR_substrate"/>
    <property type="match status" value="1"/>
</dbReference>
<dbReference type="Proteomes" id="UP000256542">
    <property type="component" value="Unassembled WGS sequence"/>
</dbReference>
<dbReference type="AlphaFoldDB" id="A0A3E0DK66"/>
<organism evidence="6 7">
    <name type="scientific">Marinomonas pollencensis</name>
    <dbReference type="NCBI Taxonomy" id="491954"/>
    <lineage>
        <taxon>Bacteria</taxon>
        <taxon>Pseudomonadati</taxon>
        <taxon>Pseudomonadota</taxon>
        <taxon>Gammaproteobacteria</taxon>
        <taxon>Oceanospirillales</taxon>
        <taxon>Oceanospirillaceae</taxon>
        <taxon>Marinomonas</taxon>
    </lineage>
</organism>
<dbReference type="GO" id="GO:0003677">
    <property type="term" value="F:DNA binding"/>
    <property type="evidence" value="ECO:0007669"/>
    <property type="project" value="UniProtKB-KW"/>
</dbReference>
<dbReference type="EMBL" id="QUNG01000010">
    <property type="protein sequence ID" value="REG82179.1"/>
    <property type="molecule type" value="Genomic_DNA"/>
</dbReference>
<keyword evidence="2" id="KW-0805">Transcription regulation</keyword>
<comment type="similarity">
    <text evidence="1">Belongs to the LysR transcriptional regulatory family.</text>
</comment>
<dbReference type="SUPFAM" id="SSF53850">
    <property type="entry name" value="Periplasmic binding protein-like II"/>
    <property type="match status" value="1"/>
</dbReference>
<evidence type="ECO:0000259" key="5">
    <source>
        <dbReference type="PROSITE" id="PS50931"/>
    </source>
</evidence>
<evidence type="ECO:0000313" key="7">
    <source>
        <dbReference type="Proteomes" id="UP000256542"/>
    </source>
</evidence>
<evidence type="ECO:0000256" key="2">
    <source>
        <dbReference type="ARBA" id="ARBA00023015"/>
    </source>
</evidence>
<dbReference type="InterPro" id="IPR036390">
    <property type="entry name" value="WH_DNA-bd_sf"/>
</dbReference>
<dbReference type="PROSITE" id="PS50931">
    <property type="entry name" value="HTH_LYSR"/>
    <property type="match status" value="1"/>
</dbReference>
<dbReference type="RefSeq" id="WP_115898460.1">
    <property type="nucleotide sequence ID" value="NZ_QUNG01000010.1"/>
</dbReference>
<evidence type="ECO:0000313" key="6">
    <source>
        <dbReference type="EMBL" id="REG82179.1"/>
    </source>
</evidence>
<dbReference type="GO" id="GO:0003700">
    <property type="term" value="F:DNA-binding transcription factor activity"/>
    <property type="evidence" value="ECO:0007669"/>
    <property type="project" value="InterPro"/>
</dbReference>
<dbReference type="InterPro" id="IPR050176">
    <property type="entry name" value="LTTR"/>
</dbReference>
<evidence type="ECO:0000256" key="3">
    <source>
        <dbReference type="ARBA" id="ARBA00023125"/>
    </source>
</evidence>
<dbReference type="NCBIfam" id="NF002964">
    <property type="entry name" value="PRK03635.1"/>
    <property type="match status" value="1"/>
</dbReference>
<sequence length="299" mass="33542">MFNNQELLTLIAVIDKGSFESAARSLFVTTGAISQRIKSLENKFGAPIIIRSSPPKLTKNGERIMLLARQISLLQKEVVDVLSAKKEGRASIPIAVNYDSLTSWFLKVITRSCVETDILLDIKTTSKSATQQLLKDGTVIAAVTPSPEIIPGCKAVSLGALEYLPVCSRQFYQENFKKGVSKQSLLKVPAIYFSNEDYSGNSFLKKFDLSPEDIRRYFVPETDGIIEMVKANVGWAPLPRFSLEKYSEEDLICFDPHVFTVELFWKTWELSSLTIHNFSQIVLQEARSHLLQNLPDTNS</sequence>
<dbReference type="InterPro" id="IPR000847">
    <property type="entry name" value="LysR_HTH_N"/>
</dbReference>
<accession>A0A3E0DK66</accession>